<accession>A0A1J5RKB9</accession>
<dbReference type="GO" id="GO:0034220">
    <property type="term" value="P:monoatomic ion transmembrane transport"/>
    <property type="evidence" value="ECO:0007669"/>
    <property type="project" value="InterPro"/>
</dbReference>
<dbReference type="InterPro" id="IPR033900">
    <property type="entry name" value="Gram_neg_porin_domain"/>
</dbReference>
<evidence type="ECO:0000256" key="2">
    <source>
        <dbReference type="ARBA" id="ARBA00011233"/>
    </source>
</evidence>
<comment type="subunit">
    <text evidence="2">Homotrimer.</text>
</comment>
<evidence type="ECO:0000256" key="7">
    <source>
        <dbReference type="ARBA" id="ARBA00023065"/>
    </source>
</evidence>
<comment type="caution">
    <text evidence="12">The sequence shown here is derived from an EMBL/GenBank/DDBJ whole genome shotgun (WGS) entry which is preliminary data.</text>
</comment>
<evidence type="ECO:0000256" key="6">
    <source>
        <dbReference type="ARBA" id="ARBA00022729"/>
    </source>
</evidence>
<dbReference type="CDD" id="cd00342">
    <property type="entry name" value="gram_neg_porins"/>
    <property type="match status" value="1"/>
</dbReference>
<dbReference type="PANTHER" id="PTHR34501">
    <property type="entry name" value="PROTEIN YDDL-RELATED"/>
    <property type="match status" value="1"/>
</dbReference>
<sequence length="343" mass="35484">MQKKLIALAIAGLISGGVFAADNSVTVYGSFDAGLRNLSNSNAAGQSLTSMDSSGTYHSNRLGFKGVEALGNGQNAHFDLESGFTSGSGTLAGNLWGRTASVGLGGSWGSLDLGRQYTTIFQVASAYDPFNYKYTGIVPVSALDGTRRNNDIQYTGTFGAVTARLEHALGQVAGSTAAGSTTEGGLSYDNGPLSLGAAYATEKDATNTLTKNYWTVGGAYKTGPLRVALGYGDNKADQLSGTNGETKNWWLGGSYAMTPAAALTVAYYDTKTSNLVVATTNPLGIEGQTKLFMLGGTYSLSKRTTLYAGVDHHNLEGSSVLGYGTAQTQGSQTGVSVGIDHAF</sequence>
<keyword evidence="4" id="KW-1134">Transmembrane beta strand</keyword>
<gene>
    <name evidence="12" type="ORF">GALL_213190</name>
</gene>
<keyword evidence="9" id="KW-0472">Membrane</keyword>
<dbReference type="InterPro" id="IPR023614">
    <property type="entry name" value="Porin_dom_sf"/>
</dbReference>
<reference evidence="12" key="1">
    <citation type="submission" date="2016-10" db="EMBL/GenBank/DDBJ databases">
        <title>Sequence of Gallionella enrichment culture.</title>
        <authorList>
            <person name="Poehlein A."/>
            <person name="Muehling M."/>
            <person name="Daniel R."/>
        </authorList>
    </citation>
    <scope>NUCLEOTIDE SEQUENCE</scope>
</reference>
<evidence type="ECO:0000256" key="5">
    <source>
        <dbReference type="ARBA" id="ARBA00022692"/>
    </source>
</evidence>
<name>A0A1J5RKB9_9ZZZZ</name>
<evidence type="ECO:0000256" key="3">
    <source>
        <dbReference type="ARBA" id="ARBA00022448"/>
    </source>
</evidence>
<keyword evidence="6" id="KW-0732">Signal</keyword>
<dbReference type="Gene3D" id="2.40.160.10">
    <property type="entry name" value="Porin"/>
    <property type="match status" value="1"/>
</dbReference>
<evidence type="ECO:0000256" key="9">
    <source>
        <dbReference type="ARBA" id="ARBA00023136"/>
    </source>
</evidence>
<evidence type="ECO:0000256" key="1">
    <source>
        <dbReference type="ARBA" id="ARBA00004141"/>
    </source>
</evidence>
<dbReference type="GO" id="GO:0046930">
    <property type="term" value="C:pore complex"/>
    <property type="evidence" value="ECO:0007669"/>
    <property type="project" value="UniProtKB-KW"/>
</dbReference>
<evidence type="ECO:0000256" key="10">
    <source>
        <dbReference type="ARBA" id="ARBA00023237"/>
    </source>
</evidence>
<dbReference type="InterPro" id="IPR050298">
    <property type="entry name" value="Gram-neg_bact_OMP"/>
</dbReference>
<evidence type="ECO:0000313" key="12">
    <source>
        <dbReference type="EMBL" id="OIQ96616.1"/>
    </source>
</evidence>
<evidence type="ECO:0000256" key="4">
    <source>
        <dbReference type="ARBA" id="ARBA00022452"/>
    </source>
</evidence>
<dbReference type="GO" id="GO:0015288">
    <property type="term" value="F:porin activity"/>
    <property type="evidence" value="ECO:0007669"/>
    <property type="project" value="UniProtKB-KW"/>
</dbReference>
<dbReference type="AlphaFoldDB" id="A0A1J5RKB9"/>
<dbReference type="SUPFAM" id="SSF56935">
    <property type="entry name" value="Porins"/>
    <property type="match status" value="1"/>
</dbReference>
<dbReference type="Pfam" id="PF13609">
    <property type="entry name" value="Porin_4"/>
    <property type="match status" value="1"/>
</dbReference>
<proteinExistence type="predicted"/>
<dbReference type="EMBL" id="MLJW01000145">
    <property type="protein sequence ID" value="OIQ96616.1"/>
    <property type="molecule type" value="Genomic_DNA"/>
</dbReference>
<keyword evidence="5" id="KW-0812">Transmembrane</keyword>
<keyword evidence="7" id="KW-0406">Ion transport</keyword>
<comment type="subcellular location">
    <subcellularLocation>
        <location evidence="1">Membrane</location>
        <topology evidence="1">Multi-pass membrane protein</topology>
    </subcellularLocation>
</comment>
<dbReference type="PRINTS" id="PR00182">
    <property type="entry name" value="ECOLNEIPORIN"/>
</dbReference>
<keyword evidence="10" id="KW-0998">Cell outer membrane</keyword>
<protein>
    <submittedName>
        <fullName evidence="12">Outer membrane porin protein 32</fullName>
    </submittedName>
</protein>
<evidence type="ECO:0000256" key="8">
    <source>
        <dbReference type="ARBA" id="ARBA00023114"/>
    </source>
</evidence>
<feature type="domain" description="Porin" evidence="11">
    <location>
        <begin position="7"/>
        <end position="315"/>
    </location>
</feature>
<evidence type="ECO:0000259" key="11">
    <source>
        <dbReference type="Pfam" id="PF13609"/>
    </source>
</evidence>
<dbReference type="InterPro" id="IPR001702">
    <property type="entry name" value="Porin_Gram-ve"/>
</dbReference>
<organism evidence="12">
    <name type="scientific">mine drainage metagenome</name>
    <dbReference type="NCBI Taxonomy" id="410659"/>
    <lineage>
        <taxon>unclassified sequences</taxon>
        <taxon>metagenomes</taxon>
        <taxon>ecological metagenomes</taxon>
    </lineage>
</organism>
<keyword evidence="8" id="KW-0626">Porin</keyword>
<dbReference type="PANTHER" id="PTHR34501:SF9">
    <property type="entry name" value="MAJOR OUTER MEMBRANE PROTEIN P.IA"/>
    <property type="match status" value="1"/>
</dbReference>
<dbReference type="GO" id="GO:0009279">
    <property type="term" value="C:cell outer membrane"/>
    <property type="evidence" value="ECO:0007669"/>
    <property type="project" value="InterPro"/>
</dbReference>
<keyword evidence="3" id="KW-0813">Transport</keyword>